<evidence type="ECO:0000313" key="2">
    <source>
        <dbReference type="EMBL" id="EFA12209.1"/>
    </source>
</evidence>
<dbReference type="OMA" id="ANIIWSE"/>
<protein>
    <recommendedName>
        <fullName evidence="1">HAT C-terminal dimerisation domain-containing protein</fullName>
    </recommendedName>
</protein>
<dbReference type="InterPro" id="IPR012337">
    <property type="entry name" value="RNaseH-like_sf"/>
</dbReference>
<dbReference type="InterPro" id="IPR008906">
    <property type="entry name" value="HATC_C_dom"/>
</dbReference>
<dbReference type="HOGENOM" id="CLU_108305_0_0_1"/>
<dbReference type="GO" id="GO:0046983">
    <property type="term" value="F:protein dimerization activity"/>
    <property type="evidence" value="ECO:0007669"/>
    <property type="project" value="InterPro"/>
</dbReference>
<feature type="domain" description="HAT C-terminal dimerisation" evidence="1">
    <location>
        <begin position="107"/>
        <end position="186"/>
    </location>
</feature>
<reference evidence="2 3" key="1">
    <citation type="journal article" date="2008" name="Nature">
        <title>The genome of the model beetle and pest Tribolium castaneum.</title>
        <authorList>
            <consortium name="Tribolium Genome Sequencing Consortium"/>
            <person name="Richards S."/>
            <person name="Gibbs R.A."/>
            <person name="Weinstock G.M."/>
            <person name="Brown S.J."/>
            <person name="Denell R."/>
            <person name="Beeman R.W."/>
            <person name="Gibbs R."/>
            <person name="Beeman R.W."/>
            <person name="Brown S.J."/>
            <person name="Bucher G."/>
            <person name="Friedrich M."/>
            <person name="Grimmelikhuijzen C.J."/>
            <person name="Klingler M."/>
            <person name="Lorenzen M."/>
            <person name="Richards S."/>
            <person name="Roth S."/>
            <person name="Schroder R."/>
            <person name="Tautz D."/>
            <person name="Zdobnov E.M."/>
            <person name="Muzny D."/>
            <person name="Gibbs R.A."/>
            <person name="Weinstock G.M."/>
            <person name="Attaway T."/>
            <person name="Bell S."/>
            <person name="Buhay C.J."/>
            <person name="Chandrabose M.N."/>
            <person name="Chavez D."/>
            <person name="Clerk-Blankenburg K.P."/>
            <person name="Cree A."/>
            <person name="Dao M."/>
            <person name="Davis C."/>
            <person name="Chacko J."/>
            <person name="Dinh H."/>
            <person name="Dugan-Rocha S."/>
            <person name="Fowler G."/>
            <person name="Garner T.T."/>
            <person name="Garnes J."/>
            <person name="Gnirke A."/>
            <person name="Hawes A."/>
            <person name="Hernandez J."/>
            <person name="Hines S."/>
            <person name="Holder M."/>
            <person name="Hume J."/>
            <person name="Jhangiani S.N."/>
            <person name="Joshi V."/>
            <person name="Khan Z.M."/>
            <person name="Jackson L."/>
            <person name="Kovar C."/>
            <person name="Kowis A."/>
            <person name="Lee S."/>
            <person name="Lewis L.R."/>
            <person name="Margolis J."/>
            <person name="Morgan M."/>
            <person name="Nazareth L.V."/>
            <person name="Nguyen N."/>
            <person name="Okwuonu G."/>
            <person name="Parker D."/>
            <person name="Richards S."/>
            <person name="Ruiz S.J."/>
            <person name="Santibanez J."/>
            <person name="Savard J."/>
            <person name="Scherer S.E."/>
            <person name="Schneider B."/>
            <person name="Sodergren E."/>
            <person name="Tautz D."/>
            <person name="Vattahil S."/>
            <person name="Villasana D."/>
            <person name="White C.S."/>
            <person name="Wright R."/>
            <person name="Park Y."/>
            <person name="Beeman R.W."/>
            <person name="Lord J."/>
            <person name="Oppert B."/>
            <person name="Lorenzen M."/>
            <person name="Brown S."/>
            <person name="Wang L."/>
            <person name="Savard J."/>
            <person name="Tautz D."/>
            <person name="Richards S."/>
            <person name="Weinstock G."/>
            <person name="Gibbs R.A."/>
            <person name="Liu Y."/>
            <person name="Worley K."/>
            <person name="Weinstock G."/>
            <person name="Elsik C.G."/>
            <person name="Reese J.T."/>
            <person name="Elhaik E."/>
            <person name="Landan G."/>
            <person name="Graur D."/>
            <person name="Arensburger P."/>
            <person name="Atkinson P."/>
            <person name="Beeman R.W."/>
            <person name="Beidler J."/>
            <person name="Brown S.J."/>
            <person name="Demuth J.P."/>
            <person name="Drury D.W."/>
            <person name="Du Y.Z."/>
            <person name="Fujiwara H."/>
            <person name="Lorenzen M."/>
            <person name="Maselli V."/>
            <person name="Osanai M."/>
            <person name="Park Y."/>
            <person name="Robertson H.M."/>
            <person name="Tu Z."/>
            <person name="Wang J.J."/>
            <person name="Wang S."/>
            <person name="Richards S."/>
            <person name="Song H."/>
            <person name="Zhang L."/>
            <person name="Sodergren E."/>
            <person name="Werner D."/>
            <person name="Stanke M."/>
            <person name="Morgenstern B."/>
            <person name="Solovyev V."/>
            <person name="Kosarev P."/>
            <person name="Brown G."/>
            <person name="Chen H.C."/>
            <person name="Ermolaeva O."/>
            <person name="Hlavina W."/>
            <person name="Kapustin Y."/>
            <person name="Kiryutin B."/>
            <person name="Kitts P."/>
            <person name="Maglott D."/>
            <person name="Pruitt K."/>
            <person name="Sapojnikov V."/>
            <person name="Souvorov A."/>
            <person name="Mackey A.J."/>
            <person name="Waterhouse R.M."/>
            <person name="Wyder S."/>
            <person name="Zdobnov E.M."/>
            <person name="Zdobnov E.M."/>
            <person name="Wyder S."/>
            <person name="Kriventseva E.V."/>
            <person name="Kadowaki T."/>
            <person name="Bork P."/>
            <person name="Aranda M."/>
            <person name="Bao R."/>
            <person name="Beermann A."/>
            <person name="Berns N."/>
            <person name="Bolognesi R."/>
            <person name="Bonneton F."/>
            <person name="Bopp D."/>
            <person name="Brown S.J."/>
            <person name="Bucher G."/>
            <person name="Butts T."/>
            <person name="Chaumot A."/>
            <person name="Denell R.E."/>
            <person name="Ferrier D.E."/>
            <person name="Friedrich M."/>
            <person name="Gordon C.M."/>
            <person name="Jindra M."/>
            <person name="Klingler M."/>
            <person name="Lan Q."/>
            <person name="Lattorff H.M."/>
            <person name="Laudet V."/>
            <person name="von Levetsow C."/>
            <person name="Liu Z."/>
            <person name="Lutz R."/>
            <person name="Lynch J.A."/>
            <person name="da Fonseca R.N."/>
            <person name="Posnien N."/>
            <person name="Reuter R."/>
            <person name="Roth S."/>
            <person name="Savard J."/>
            <person name="Schinko J.B."/>
            <person name="Schmitt C."/>
            <person name="Schoppmeier M."/>
            <person name="Schroder R."/>
            <person name="Shippy T.D."/>
            <person name="Simonnet F."/>
            <person name="Marques-Souza H."/>
            <person name="Tautz D."/>
            <person name="Tomoyasu Y."/>
            <person name="Trauner J."/>
            <person name="Van der Zee M."/>
            <person name="Vervoort M."/>
            <person name="Wittkopp N."/>
            <person name="Wimmer E.A."/>
            <person name="Yang X."/>
            <person name="Jones A.K."/>
            <person name="Sattelle D.B."/>
            <person name="Ebert P.R."/>
            <person name="Nelson D."/>
            <person name="Scott J.G."/>
            <person name="Beeman R.W."/>
            <person name="Muthukrishnan S."/>
            <person name="Kramer K.J."/>
            <person name="Arakane Y."/>
            <person name="Beeman R.W."/>
            <person name="Zhu Q."/>
            <person name="Hogenkamp D."/>
            <person name="Dixit R."/>
            <person name="Oppert B."/>
            <person name="Jiang H."/>
            <person name="Zou Z."/>
            <person name="Marshall J."/>
            <person name="Elpidina E."/>
            <person name="Vinokurov K."/>
            <person name="Oppert C."/>
            <person name="Zou Z."/>
            <person name="Evans J."/>
            <person name="Lu Z."/>
            <person name="Zhao P."/>
            <person name="Sumathipala N."/>
            <person name="Altincicek B."/>
            <person name="Vilcinskas A."/>
            <person name="Williams M."/>
            <person name="Hultmark D."/>
            <person name="Hetru C."/>
            <person name="Jiang H."/>
            <person name="Grimmelikhuijzen C.J."/>
            <person name="Hauser F."/>
            <person name="Cazzamali G."/>
            <person name="Williamson M."/>
            <person name="Park Y."/>
            <person name="Li B."/>
            <person name="Tanaka Y."/>
            <person name="Predel R."/>
            <person name="Neupert S."/>
            <person name="Schachtner J."/>
            <person name="Verleyen P."/>
            <person name="Raible F."/>
            <person name="Bork P."/>
            <person name="Friedrich M."/>
            <person name="Walden K.K."/>
            <person name="Robertson H.M."/>
            <person name="Angeli S."/>
            <person name="Foret S."/>
            <person name="Bucher G."/>
            <person name="Schuetz S."/>
            <person name="Maleszka R."/>
            <person name="Wimmer E.A."/>
            <person name="Beeman R.W."/>
            <person name="Lorenzen M."/>
            <person name="Tomoyasu Y."/>
            <person name="Miller S.C."/>
            <person name="Grossmann D."/>
            <person name="Bucher G."/>
        </authorList>
    </citation>
    <scope>NUCLEOTIDE SEQUENCE [LARGE SCALE GENOMIC DNA]</scope>
    <source>
        <strain evidence="2 3">Georgia GA2</strain>
    </source>
</reference>
<evidence type="ECO:0000313" key="3">
    <source>
        <dbReference type="Proteomes" id="UP000007266"/>
    </source>
</evidence>
<reference evidence="2 3" key="2">
    <citation type="journal article" date="2010" name="Nucleic Acids Res.">
        <title>BeetleBase in 2010: revisions to provide comprehensive genomic information for Tribolium castaneum.</title>
        <authorList>
            <person name="Kim H.S."/>
            <person name="Murphy T."/>
            <person name="Xia J."/>
            <person name="Caragea D."/>
            <person name="Park Y."/>
            <person name="Beeman R.W."/>
            <person name="Lorenzen M.D."/>
            <person name="Butcher S."/>
            <person name="Manak J.R."/>
            <person name="Brown S.J."/>
        </authorList>
    </citation>
    <scope>NUCLEOTIDE SEQUENCE [LARGE SCALE GENOMIC DNA]</scope>
    <source>
        <strain evidence="2 3">Georgia GA2</strain>
    </source>
</reference>
<dbReference type="AlphaFoldDB" id="D7EIN3"/>
<dbReference type="PhylomeDB" id="D7EIN3"/>
<organism evidence="2 3">
    <name type="scientific">Tribolium castaneum</name>
    <name type="common">Red flour beetle</name>
    <dbReference type="NCBI Taxonomy" id="7070"/>
    <lineage>
        <taxon>Eukaryota</taxon>
        <taxon>Metazoa</taxon>
        <taxon>Ecdysozoa</taxon>
        <taxon>Arthropoda</taxon>
        <taxon>Hexapoda</taxon>
        <taxon>Insecta</taxon>
        <taxon>Pterygota</taxon>
        <taxon>Neoptera</taxon>
        <taxon>Endopterygota</taxon>
        <taxon>Coleoptera</taxon>
        <taxon>Polyphaga</taxon>
        <taxon>Cucujiformia</taxon>
        <taxon>Tenebrionidae</taxon>
        <taxon>Tenebrionidae incertae sedis</taxon>
        <taxon>Tribolium</taxon>
    </lineage>
</organism>
<keyword evidence="3" id="KW-1185">Reference proteome</keyword>
<dbReference type="eggNOG" id="ENOG502SUSU">
    <property type="taxonomic scope" value="Eukaryota"/>
</dbReference>
<dbReference type="SUPFAM" id="SSF53098">
    <property type="entry name" value="Ribonuclease H-like"/>
    <property type="match status" value="1"/>
</dbReference>
<dbReference type="InParanoid" id="D7EIN3"/>
<sequence length="219" mass="25785">MVELSKKLRQRIEDEFVGFTCSNLFKKLPADEVSKIKNECCTWYKNVLDYIETKYELKDSRLDLFKPFSLQDDSFSYASMVKIIENFKIDSFFDMDQLYEEVCKVKEVVKAAVQNKDLTALQKWHNIFKDNQDFANLQKLFSFMASIPVSNAATERVFSQANIIWSETRNRLTLEHVKAEIQIKTNFNMACSEFYNYVIKNKAMLKAAKSNEKYNFNKK</sequence>
<accession>D7EIN3</accession>
<proteinExistence type="predicted"/>
<dbReference type="Pfam" id="PF05699">
    <property type="entry name" value="Dimer_Tnp_hAT"/>
    <property type="match status" value="1"/>
</dbReference>
<dbReference type="Proteomes" id="UP000007266">
    <property type="component" value="Unassembled WGS sequence"/>
</dbReference>
<dbReference type="EMBL" id="KQ971409">
    <property type="protein sequence ID" value="EFA12209.1"/>
    <property type="molecule type" value="Genomic_DNA"/>
</dbReference>
<evidence type="ECO:0000259" key="1">
    <source>
        <dbReference type="Pfam" id="PF05699"/>
    </source>
</evidence>
<gene>
    <name evidence="2" type="primary">GLEAN_05125</name>
    <name evidence="2" type="ORF">TcasGA2_TC005125</name>
</gene>
<name>D7EIN3_TRICA</name>